<dbReference type="SUPFAM" id="SSF103473">
    <property type="entry name" value="MFS general substrate transporter"/>
    <property type="match status" value="1"/>
</dbReference>
<sequence>MQFDDFYETVQSFGRYQKLKYLLVCLTYVLPPIMVYTWTFTAATPSFRCQLASEDDPSNDFTQHLLARYVPSETQCREYKSTISVQECQRCYLSTNKSYHHESNGNTLKACTSYSFDRTYYESTLVEEWSMVCDRVSWKSLSQMIFFFGYMIGSLVFGVLSDKFGRRPIMGVSFFIISFASFLCAFAPQDGLGFELSYSLFVLGRFLLACASRGVALTGFVIGVEIVGPRQRLLTGIIIQYFFAIGELILLVFAYFFRSWYLLHTTLAILSLPFLIIYFLLPESPRWMISKGHYERGEKVLRQIAKINQTSFDSIAYQRLITEEKKREAIIDEKRHGFMILFRSKTMFIITLNISFQWFVQNLVFYGVSQNTGTWLSNPYISFGASAIVEILAYFSVHLLLRLWGRKTIYCVFATGFAVFAILVVPVQVLMIKGSPGQNGLMFAIHVILKFFATGSYAIIYIYANELFPTQVRNTGMGICSMIARVGAIAGTLSNDLLARVWLYFPIVVFGVTSIIAVSVVTICPETLNKSLPQTVDDVELMGLALPWGRPKRLTRIQVEDEDNIDENIALKLQTGENNA</sequence>
<dbReference type="Pfam" id="PF00083">
    <property type="entry name" value="Sugar_tr"/>
    <property type="match status" value="1"/>
</dbReference>
<feature type="transmembrane region" description="Helical" evidence="5">
    <location>
        <begin position="200"/>
        <end position="221"/>
    </location>
</feature>
<feature type="transmembrane region" description="Helical" evidence="5">
    <location>
        <begin position="340"/>
        <end position="360"/>
    </location>
</feature>
<evidence type="ECO:0000256" key="5">
    <source>
        <dbReference type="SAM" id="Phobius"/>
    </source>
</evidence>
<keyword evidence="3 5" id="KW-1133">Transmembrane helix</keyword>
<feature type="domain" description="Major facilitator superfamily (MFS) profile" evidence="6">
    <location>
        <begin position="98"/>
        <end position="529"/>
    </location>
</feature>
<evidence type="ECO:0000256" key="2">
    <source>
        <dbReference type="ARBA" id="ARBA00022692"/>
    </source>
</evidence>
<feature type="transmembrane region" description="Helical" evidence="5">
    <location>
        <begin position="443"/>
        <end position="464"/>
    </location>
</feature>
<evidence type="ECO:0000313" key="8">
    <source>
        <dbReference type="Proteomes" id="UP000663828"/>
    </source>
</evidence>
<feature type="transmembrane region" description="Helical" evidence="5">
    <location>
        <begin position="21"/>
        <end position="38"/>
    </location>
</feature>
<dbReference type="EMBL" id="CAJNOR010000964">
    <property type="protein sequence ID" value="CAF1046656.1"/>
    <property type="molecule type" value="Genomic_DNA"/>
</dbReference>
<gene>
    <name evidence="7" type="ORF">XAT740_LOCUS15553</name>
</gene>
<dbReference type="GO" id="GO:0016020">
    <property type="term" value="C:membrane"/>
    <property type="evidence" value="ECO:0007669"/>
    <property type="project" value="UniProtKB-SubCell"/>
</dbReference>
<dbReference type="CDD" id="cd17317">
    <property type="entry name" value="MFS_SLC22"/>
    <property type="match status" value="1"/>
</dbReference>
<dbReference type="InterPro" id="IPR020846">
    <property type="entry name" value="MFS_dom"/>
</dbReference>
<organism evidence="7 8">
    <name type="scientific">Adineta ricciae</name>
    <name type="common">Rotifer</name>
    <dbReference type="NCBI Taxonomy" id="249248"/>
    <lineage>
        <taxon>Eukaryota</taxon>
        <taxon>Metazoa</taxon>
        <taxon>Spiralia</taxon>
        <taxon>Gnathifera</taxon>
        <taxon>Rotifera</taxon>
        <taxon>Eurotatoria</taxon>
        <taxon>Bdelloidea</taxon>
        <taxon>Adinetida</taxon>
        <taxon>Adinetidae</taxon>
        <taxon>Adineta</taxon>
    </lineage>
</organism>
<evidence type="ECO:0000313" key="7">
    <source>
        <dbReference type="EMBL" id="CAF1046656.1"/>
    </source>
</evidence>
<evidence type="ECO:0000256" key="3">
    <source>
        <dbReference type="ARBA" id="ARBA00022989"/>
    </source>
</evidence>
<reference evidence="7" key="1">
    <citation type="submission" date="2021-02" db="EMBL/GenBank/DDBJ databases">
        <authorList>
            <person name="Nowell W R."/>
        </authorList>
    </citation>
    <scope>NUCLEOTIDE SEQUENCE</scope>
</reference>
<feature type="transmembrane region" description="Helical" evidence="5">
    <location>
        <begin position="501"/>
        <end position="524"/>
    </location>
</feature>
<dbReference type="InterPro" id="IPR005828">
    <property type="entry name" value="MFS_sugar_transport-like"/>
</dbReference>
<protein>
    <recommendedName>
        <fullName evidence="6">Major facilitator superfamily (MFS) profile domain-containing protein</fullName>
    </recommendedName>
</protein>
<keyword evidence="2 5" id="KW-0812">Transmembrane</keyword>
<comment type="subcellular location">
    <subcellularLocation>
        <location evidence="1">Membrane</location>
        <topology evidence="1">Multi-pass membrane protein</topology>
    </subcellularLocation>
</comment>
<feature type="transmembrane region" description="Helical" evidence="5">
    <location>
        <begin position="261"/>
        <end position="281"/>
    </location>
</feature>
<keyword evidence="8" id="KW-1185">Reference proteome</keyword>
<dbReference type="Gene3D" id="1.20.1250.20">
    <property type="entry name" value="MFS general substrate transporter like domains"/>
    <property type="match status" value="1"/>
</dbReference>
<comment type="caution">
    <text evidence="7">The sequence shown here is derived from an EMBL/GenBank/DDBJ whole genome shotgun (WGS) entry which is preliminary data.</text>
</comment>
<feature type="transmembrane region" description="Helical" evidence="5">
    <location>
        <begin position="169"/>
        <end position="188"/>
    </location>
</feature>
<feature type="transmembrane region" description="Helical" evidence="5">
    <location>
        <begin position="233"/>
        <end position="255"/>
    </location>
</feature>
<name>A0A814K5W0_ADIRI</name>
<feature type="transmembrane region" description="Helical" evidence="5">
    <location>
        <begin position="141"/>
        <end position="160"/>
    </location>
</feature>
<evidence type="ECO:0000256" key="1">
    <source>
        <dbReference type="ARBA" id="ARBA00004141"/>
    </source>
</evidence>
<dbReference type="AlphaFoldDB" id="A0A814K5W0"/>
<dbReference type="PANTHER" id="PTHR24064">
    <property type="entry name" value="SOLUTE CARRIER FAMILY 22 MEMBER"/>
    <property type="match status" value="1"/>
</dbReference>
<evidence type="ECO:0000259" key="6">
    <source>
        <dbReference type="PROSITE" id="PS50850"/>
    </source>
</evidence>
<proteinExistence type="predicted"/>
<dbReference type="GO" id="GO:0022857">
    <property type="term" value="F:transmembrane transporter activity"/>
    <property type="evidence" value="ECO:0007669"/>
    <property type="project" value="InterPro"/>
</dbReference>
<evidence type="ECO:0000256" key="4">
    <source>
        <dbReference type="ARBA" id="ARBA00023136"/>
    </source>
</evidence>
<dbReference type="PROSITE" id="PS50850">
    <property type="entry name" value="MFS"/>
    <property type="match status" value="1"/>
</dbReference>
<accession>A0A814K5W0</accession>
<feature type="transmembrane region" description="Helical" evidence="5">
    <location>
        <begin position="380"/>
        <end position="401"/>
    </location>
</feature>
<dbReference type="Proteomes" id="UP000663828">
    <property type="component" value="Unassembled WGS sequence"/>
</dbReference>
<feature type="transmembrane region" description="Helical" evidence="5">
    <location>
        <begin position="408"/>
        <end position="431"/>
    </location>
</feature>
<dbReference type="InterPro" id="IPR036259">
    <property type="entry name" value="MFS_trans_sf"/>
</dbReference>
<keyword evidence="4 5" id="KW-0472">Membrane</keyword>